<dbReference type="EMBL" id="JAZHXI010000005">
    <property type="protein sequence ID" value="KAL2071892.1"/>
    <property type="molecule type" value="Genomic_DNA"/>
</dbReference>
<dbReference type="Proteomes" id="UP001595075">
    <property type="component" value="Unassembled WGS sequence"/>
</dbReference>
<evidence type="ECO:0000259" key="4">
    <source>
        <dbReference type="Pfam" id="PF05426"/>
    </source>
</evidence>
<keyword evidence="1 3" id="KW-0732">Signal</keyword>
<accession>A0ABR4CQ21</accession>
<protein>
    <recommendedName>
        <fullName evidence="4">Alginate lyase domain-containing protein</fullName>
    </recommendedName>
</protein>
<dbReference type="SUPFAM" id="SSF48230">
    <property type="entry name" value="Chondroitin AC/alginate lyase"/>
    <property type="match status" value="1"/>
</dbReference>
<evidence type="ECO:0000313" key="5">
    <source>
        <dbReference type="EMBL" id="KAL2071892.1"/>
    </source>
</evidence>
<proteinExistence type="predicted"/>
<evidence type="ECO:0000256" key="2">
    <source>
        <dbReference type="ARBA" id="ARBA00023239"/>
    </source>
</evidence>
<comment type="caution">
    <text evidence="5">The sequence shown here is derived from an EMBL/GenBank/DDBJ whole genome shotgun (WGS) entry which is preliminary data.</text>
</comment>
<name>A0ABR4CQ21_9HELO</name>
<evidence type="ECO:0000256" key="3">
    <source>
        <dbReference type="SAM" id="SignalP"/>
    </source>
</evidence>
<sequence length="428" mass="46626">MKFSLFTLVSAGLPLLVLGSPITEDQQSTIPTRASSFAPAQWVHPGFVVDKDQLDFVKAQVANKAQPWTNAYNQMLKDSDKYGKYVSGTRTSETVSTVSCGPTTNPDIKCTDERGDALAAWANALAWYVSGDNTYAKNAIALMNKWSYVIKGTFLRVCPLPIADLDSGHALDNAVLQTAWAGGSWARAGELIRHTTSGLWAPKDVTQFESMLRNVYLPVVKNGDTRASNWDVACLNTAIGIAVFLEDSAAYDNAMTLFQQAIPSVIYLESDGSLPRPARGQSSSAAALKSRWFNQQSFGNAGQSGQVQETCRDLTHTGYSISSISHILETSRIQGLDQYGGDIGTRLRFSLGFHANFVQGTTPPSWLCQNKPLSRDLSSVTEIGFNALSTRLGNNMPKTQAYTERIRPQGTNGLFYGWETLTHAGNRA</sequence>
<dbReference type="InterPro" id="IPR008397">
    <property type="entry name" value="Alginate_lyase_dom"/>
</dbReference>
<dbReference type="Gene3D" id="1.50.10.100">
    <property type="entry name" value="Chondroitin AC/alginate lyase"/>
    <property type="match status" value="1"/>
</dbReference>
<dbReference type="Pfam" id="PF05426">
    <property type="entry name" value="Alginate_lyase"/>
    <property type="match status" value="1"/>
</dbReference>
<gene>
    <name evidence="5" type="ORF">VTL71DRAFT_13127</name>
</gene>
<keyword evidence="2" id="KW-0456">Lyase</keyword>
<evidence type="ECO:0000256" key="1">
    <source>
        <dbReference type="ARBA" id="ARBA00022729"/>
    </source>
</evidence>
<evidence type="ECO:0000313" key="6">
    <source>
        <dbReference type="Proteomes" id="UP001595075"/>
    </source>
</evidence>
<feature type="domain" description="Alginate lyase" evidence="4">
    <location>
        <begin position="107"/>
        <end position="276"/>
    </location>
</feature>
<feature type="signal peptide" evidence="3">
    <location>
        <begin position="1"/>
        <end position="19"/>
    </location>
</feature>
<keyword evidence="6" id="KW-1185">Reference proteome</keyword>
<organism evidence="5 6">
    <name type="scientific">Oculimacula yallundae</name>
    <dbReference type="NCBI Taxonomy" id="86028"/>
    <lineage>
        <taxon>Eukaryota</taxon>
        <taxon>Fungi</taxon>
        <taxon>Dikarya</taxon>
        <taxon>Ascomycota</taxon>
        <taxon>Pezizomycotina</taxon>
        <taxon>Leotiomycetes</taxon>
        <taxon>Helotiales</taxon>
        <taxon>Ploettnerulaceae</taxon>
        <taxon>Oculimacula</taxon>
    </lineage>
</organism>
<dbReference type="InterPro" id="IPR008929">
    <property type="entry name" value="Chondroitin_lyas"/>
</dbReference>
<reference evidence="5 6" key="1">
    <citation type="journal article" date="2024" name="Commun. Biol.">
        <title>Comparative genomic analysis of thermophilic fungi reveals convergent evolutionary adaptations and gene losses.</title>
        <authorList>
            <person name="Steindorff A.S."/>
            <person name="Aguilar-Pontes M.V."/>
            <person name="Robinson A.J."/>
            <person name="Andreopoulos B."/>
            <person name="LaButti K."/>
            <person name="Kuo A."/>
            <person name="Mondo S."/>
            <person name="Riley R."/>
            <person name="Otillar R."/>
            <person name="Haridas S."/>
            <person name="Lipzen A."/>
            <person name="Grimwood J."/>
            <person name="Schmutz J."/>
            <person name="Clum A."/>
            <person name="Reid I.D."/>
            <person name="Moisan M.C."/>
            <person name="Butler G."/>
            <person name="Nguyen T.T.M."/>
            <person name="Dewar K."/>
            <person name="Conant G."/>
            <person name="Drula E."/>
            <person name="Henrissat B."/>
            <person name="Hansel C."/>
            <person name="Singer S."/>
            <person name="Hutchinson M.I."/>
            <person name="de Vries R.P."/>
            <person name="Natvig D.O."/>
            <person name="Powell A.J."/>
            <person name="Tsang A."/>
            <person name="Grigoriev I.V."/>
        </authorList>
    </citation>
    <scope>NUCLEOTIDE SEQUENCE [LARGE SCALE GENOMIC DNA]</scope>
    <source>
        <strain evidence="5 6">CBS 494.80</strain>
    </source>
</reference>
<feature type="chain" id="PRO_5047365070" description="Alginate lyase domain-containing protein" evidence="3">
    <location>
        <begin position="20"/>
        <end position="428"/>
    </location>
</feature>